<evidence type="ECO:0000313" key="4">
    <source>
        <dbReference type="Proteomes" id="UP001489004"/>
    </source>
</evidence>
<protein>
    <submittedName>
        <fullName evidence="3">Uncharacterized protein</fullName>
    </submittedName>
</protein>
<feature type="compositionally biased region" description="Polar residues" evidence="1">
    <location>
        <begin position="72"/>
        <end position="96"/>
    </location>
</feature>
<dbReference type="AlphaFoldDB" id="A0AAW1P4M1"/>
<evidence type="ECO:0000256" key="2">
    <source>
        <dbReference type="SAM" id="SignalP"/>
    </source>
</evidence>
<accession>A0AAW1P4M1</accession>
<feature type="region of interest" description="Disordered" evidence="1">
    <location>
        <begin position="288"/>
        <end position="311"/>
    </location>
</feature>
<evidence type="ECO:0000256" key="1">
    <source>
        <dbReference type="SAM" id="MobiDB-lite"/>
    </source>
</evidence>
<feature type="chain" id="PRO_5043688104" evidence="2">
    <location>
        <begin position="23"/>
        <end position="311"/>
    </location>
</feature>
<keyword evidence="2" id="KW-0732">Signal</keyword>
<comment type="caution">
    <text evidence="3">The sequence shown here is derived from an EMBL/GenBank/DDBJ whole genome shotgun (WGS) entry which is preliminary data.</text>
</comment>
<feature type="region of interest" description="Disordered" evidence="1">
    <location>
        <begin position="72"/>
        <end position="98"/>
    </location>
</feature>
<dbReference type="Proteomes" id="UP001489004">
    <property type="component" value="Unassembled WGS sequence"/>
</dbReference>
<reference evidence="3 4" key="1">
    <citation type="journal article" date="2024" name="Nat. Commun.">
        <title>Phylogenomics reveals the evolutionary origins of lichenization in chlorophyte algae.</title>
        <authorList>
            <person name="Puginier C."/>
            <person name="Libourel C."/>
            <person name="Otte J."/>
            <person name="Skaloud P."/>
            <person name="Haon M."/>
            <person name="Grisel S."/>
            <person name="Petersen M."/>
            <person name="Berrin J.G."/>
            <person name="Delaux P.M."/>
            <person name="Dal Grande F."/>
            <person name="Keller J."/>
        </authorList>
    </citation>
    <scope>NUCLEOTIDE SEQUENCE [LARGE SCALE GENOMIC DNA]</scope>
    <source>
        <strain evidence="3 4">SAG 2043</strain>
    </source>
</reference>
<name>A0AAW1P4M1_9CHLO</name>
<feature type="region of interest" description="Disordered" evidence="1">
    <location>
        <begin position="198"/>
        <end position="262"/>
    </location>
</feature>
<proteinExistence type="predicted"/>
<organism evidence="3 4">
    <name type="scientific">[Myrmecia] bisecta</name>
    <dbReference type="NCBI Taxonomy" id="41462"/>
    <lineage>
        <taxon>Eukaryota</taxon>
        <taxon>Viridiplantae</taxon>
        <taxon>Chlorophyta</taxon>
        <taxon>core chlorophytes</taxon>
        <taxon>Trebouxiophyceae</taxon>
        <taxon>Trebouxiales</taxon>
        <taxon>Trebouxiaceae</taxon>
        <taxon>Myrmecia</taxon>
    </lineage>
</organism>
<keyword evidence="4" id="KW-1185">Reference proteome</keyword>
<feature type="signal peptide" evidence="2">
    <location>
        <begin position="1"/>
        <end position="22"/>
    </location>
</feature>
<sequence>MALVLALATAATAGLQPAPASAFALGREEATASHAVTVDRQWLESLLLDELGGRLKGLSDKELMAVFEHLVRSSSSSARRDPQPSSTDAAQSSRSAASILPDNDENAQAGALSTQSIQDEIDQTMELLQSTGLTLPETSESGMPKAQQADVDLPSKTPALAGPLRADVPYRPDFGALLRLKTTIRAALPAVLRNAFGKNKDGDSSGAASSQPLPDGTAQMPQGQLEQQRAPAADVAADAGSKQQPPVPGPADAMPRLTASGPAHVQALQDNCEDVVTYVAASAKAGGLRRSSVYDNVEHVKHDEPAAKRAA</sequence>
<evidence type="ECO:0000313" key="3">
    <source>
        <dbReference type="EMBL" id="KAK9804227.1"/>
    </source>
</evidence>
<feature type="compositionally biased region" description="Low complexity" evidence="1">
    <location>
        <begin position="230"/>
        <end position="239"/>
    </location>
</feature>
<gene>
    <name evidence="3" type="ORF">WJX72_002369</name>
</gene>
<feature type="compositionally biased region" description="Basic and acidic residues" evidence="1">
    <location>
        <begin position="296"/>
        <end position="311"/>
    </location>
</feature>
<dbReference type="EMBL" id="JALJOR010000018">
    <property type="protein sequence ID" value="KAK9804227.1"/>
    <property type="molecule type" value="Genomic_DNA"/>
</dbReference>